<name>A0A0A9FT72_ARUDO</name>
<evidence type="ECO:0000313" key="1">
    <source>
        <dbReference type="EMBL" id="JAE14439.1"/>
    </source>
</evidence>
<accession>A0A0A9FT72</accession>
<reference evidence="1" key="1">
    <citation type="submission" date="2014-09" db="EMBL/GenBank/DDBJ databases">
        <authorList>
            <person name="Magalhaes I.L.F."/>
            <person name="Oliveira U."/>
            <person name="Santos F.R."/>
            <person name="Vidigal T.H.D.A."/>
            <person name="Brescovit A.D."/>
            <person name="Santos A.J."/>
        </authorList>
    </citation>
    <scope>NUCLEOTIDE SEQUENCE</scope>
    <source>
        <tissue evidence="1">Shoot tissue taken approximately 20 cm above the soil surface</tissue>
    </source>
</reference>
<organism evidence="1">
    <name type="scientific">Arundo donax</name>
    <name type="common">Giant reed</name>
    <name type="synonym">Donax arundinaceus</name>
    <dbReference type="NCBI Taxonomy" id="35708"/>
    <lineage>
        <taxon>Eukaryota</taxon>
        <taxon>Viridiplantae</taxon>
        <taxon>Streptophyta</taxon>
        <taxon>Embryophyta</taxon>
        <taxon>Tracheophyta</taxon>
        <taxon>Spermatophyta</taxon>
        <taxon>Magnoliopsida</taxon>
        <taxon>Liliopsida</taxon>
        <taxon>Poales</taxon>
        <taxon>Poaceae</taxon>
        <taxon>PACMAD clade</taxon>
        <taxon>Arundinoideae</taxon>
        <taxon>Arundineae</taxon>
        <taxon>Arundo</taxon>
    </lineage>
</organism>
<proteinExistence type="predicted"/>
<dbReference type="EMBL" id="GBRH01183457">
    <property type="protein sequence ID" value="JAE14439.1"/>
    <property type="molecule type" value="Transcribed_RNA"/>
</dbReference>
<dbReference type="AlphaFoldDB" id="A0A0A9FT72"/>
<protein>
    <submittedName>
        <fullName evidence="1">Uncharacterized protein</fullName>
    </submittedName>
</protein>
<sequence>MLIIYLFLFDAKHLNLSFRAGLLLGLVRFVPQLAAQAQPTTAAGWHGWTKIVLGSIFSRASLLCSKLYWQS</sequence>
<reference evidence="1" key="2">
    <citation type="journal article" date="2015" name="Data Brief">
        <title>Shoot transcriptome of the giant reed, Arundo donax.</title>
        <authorList>
            <person name="Barrero R.A."/>
            <person name="Guerrero F.D."/>
            <person name="Moolhuijzen P."/>
            <person name="Goolsby J.A."/>
            <person name="Tidwell J."/>
            <person name="Bellgard S.E."/>
            <person name="Bellgard M.I."/>
        </authorList>
    </citation>
    <scope>NUCLEOTIDE SEQUENCE</scope>
    <source>
        <tissue evidence="1">Shoot tissue taken approximately 20 cm above the soil surface</tissue>
    </source>
</reference>